<dbReference type="Gene3D" id="3.10.450.490">
    <property type="match status" value="1"/>
</dbReference>
<evidence type="ECO:0000313" key="17">
    <source>
        <dbReference type="EMBL" id="MCK8492385.1"/>
    </source>
</evidence>
<sequence>MKRYVLMLPLLVATASLAQQPNGGFSRKMKTSLPTPGLAERLKADVKESPGTPGARQAQTDNLGLTLEPLRLRVVHDETTKLPIFIERKIDLSAKKKAAKNGGARLSAATAASTTFQFMNQVRGLLKLENPEVKFKVASTDYDEIGQTHVRLTHMHRGVKVYGSELVAHLTDGDVTLINGRYKPVPDELSTTPKLTLSQASALALTDVQKASDVRSFGDNLLRKKQPAGELVIVQPKKGGARLAYQLTVRPNLIERWEYTVDAQTGEVINKYNHTCTFTGPAKGSAKDLNGQTRTVNTYQVGNNYYLIDASRPMFNAAASSMPEAPVGAIVTVDAKNGKENDRPIKKYLISSTTNKDWNATAVSAHYNASLAYEYYKNTFKREGLDGAGTTIVSVINITDTKGKPMDNAFWNGDIMGYGNGNRLKPLAGGLDVAGHEMTHGVIEKTADLEYMGQSGAMNESFADIFGAMIDRTNWTLGESVVTPTTYPSGAMRNLSNPNQGGKAKDPNGYQPATMDQFENLEPDDDNGGVHSNSGITNFAYYKFATAIGKDKAEQVYYRALTRYLVRTSQFLDLRLAVIKAAGDLYGPSGAEVTAAQKAFDAVGIVEGTGTDPGPGKNPDLPVASGEDLMLLTEIESGQLYSTNMGVTPANFEQKTTTALTHRPSVTDDGTLAYYVSSDKRIRVVNLTGTPSEFVVSSDTIWDNVAISKDGTKLAALTADRDGSIYVYSFEQEKWAQFKLHNPTYSEGVQTGDVQFADSFEWDFSGENLIYDAYNGSGDTGGYWDVSFINVWSKKAGDFAEGRISRLFSRLDKGVSIGNPSFSKNSPHIIAFDYMNENDDTYAIVVADQNVGKAVIVYENNTLGLPNYSRLDDQLVFSHIIDDKETIVSIALGADKLSATGKAVELYSGAKWPVWYTQATRTIPAKAAQTITFNTIADRYTNQGDLTLKATASSKLKVSFQVKSGPAKLNGTTLKFTGTGTVTIRAIQEGNDQFSAAAPVERTFKVKAVTALEPTWADVLSVYPNPVSSTLTIELPAYETVENISLKTVSGASVAVPTMRENRKTATLDMASLPKGMYILQVQTLSGSTSKKIIKE</sequence>
<keyword evidence="6" id="KW-0378">Hydrolase</keyword>
<evidence type="ECO:0000259" key="14">
    <source>
        <dbReference type="Pfam" id="PF03413"/>
    </source>
</evidence>
<feature type="domain" description="Peptidase M4 C-terminal" evidence="13">
    <location>
        <begin position="447"/>
        <end position="605"/>
    </location>
</feature>
<keyword evidence="5 11" id="KW-0732">Signal</keyword>
<dbReference type="CDD" id="cd09597">
    <property type="entry name" value="M4_TLP"/>
    <property type="match status" value="1"/>
</dbReference>
<feature type="compositionally biased region" description="Polar residues" evidence="10">
    <location>
        <begin position="488"/>
        <end position="500"/>
    </location>
</feature>
<evidence type="ECO:0000256" key="4">
    <source>
        <dbReference type="ARBA" id="ARBA00022723"/>
    </source>
</evidence>
<dbReference type="NCBIfam" id="TIGR04183">
    <property type="entry name" value="Por_Secre_tail"/>
    <property type="match status" value="1"/>
</dbReference>
<feature type="region of interest" description="Disordered" evidence="10">
    <location>
        <begin position="488"/>
        <end position="509"/>
    </location>
</feature>
<dbReference type="Gene3D" id="2.130.10.10">
    <property type="entry name" value="YVTN repeat-like/Quinoprotein amine dehydrogenase"/>
    <property type="match status" value="1"/>
</dbReference>
<proteinExistence type="inferred from homology"/>
<dbReference type="Pfam" id="PF18962">
    <property type="entry name" value="Por_Secre_tail"/>
    <property type="match status" value="1"/>
</dbReference>
<dbReference type="InterPro" id="IPR013856">
    <property type="entry name" value="Peptidase_M4_domain"/>
</dbReference>
<dbReference type="SUPFAM" id="SSF82171">
    <property type="entry name" value="DPP6 N-terminal domain-like"/>
    <property type="match status" value="1"/>
</dbReference>
<accession>A0ABT0HK82</accession>
<comment type="cofactor">
    <cofactor evidence="1">
        <name>Zn(2+)</name>
        <dbReference type="ChEBI" id="CHEBI:29105"/>
    </cofactor>
</comment>
<comment type="similarity">
    <text evidence="2">Belongs to the peptidase M4 family.</text>
</comment>
<dbReference type="Proteomes" id="UP001202180">
    <property type="component" value="Unassembled WGS sequence"/>
</dbReference>
<evidence type="ECO:0000259" key="15">
    <source>
        <dbReference type="Pfam" id="PF07504"/>
    </source>
</evidence>
<evidence type="ECO:0000256" key="9">
    <source>
        <dbReference type="ARBA" id="ARBA00023145"/>
    </source>
</evidence>
<evidence type="ECO:0000313" key="18">
    <source>
        <dbReference type="Proteomes" id="UP001202180"/>
    </source>
</evidence>
<evidence type="ECO:0000256" key="1">
    <source>
        <dbReference type="ARBA" id="ARBA00001947"/>
    </source>
</evidence>
<evidence type="ECO:0000256" key="2">
    <source>
        <dbReference type="ARBA" id="ARBA00009388"/>
    </source>
</evidence>
<gene>
    <name evidence="17" type="ORF">M0L20_11030</name>
</gene>
<evidence type="ECO:0000256" key="6">
    <source>
        <dbReference type="ARBA" id="ARBA00022801"/>
    </source>
</evidence>
<keyword evidence="18" id="KW-1185">Reference proteome</keyword>
<dbReference type="Pfam" id="PF07504">
    <property type="entry name" value="FTP"/>
    <property type="match status" value="1"/>
</dbReference>
<keyword evidence="9" id="KW-0865">Zymogen</keyword>
<evidence type="ECO:0000259" key="16">
    <source>
        <dbReference type="Pfam" id="PF18962"/>
    </source>
</evidence>
<dbReference type="InterPro" id="IPR025711">
    <property type="entry name" value="PepSY"/>
</dbReference>
<keyword evidence="8" id="KW-0482">Metalloprotease</keyword>
<dbReference type="InterPro" id="IPR001570">
    <property type="entry name" value="Peptidase_M4_C_domain"/>
</dbReference>
<dbReference type="InterPro" id="IPR027268">
    <property type="entry name" value="Peptidase_M4/M1_CTD_sf"/>
</dbReference>
<feature type="domain" description="PepSY" evidence="14">
    <location>
        <begin position="194"/>
        <end position="271"/>
    </location>
</feature>
<evidence type="ECO:0000259" key="12">
    <source>
        <dbReference type="Pfam" id="PF01447"/>
    </source>
</evidence>
<dbReference type="SUPFAM" id="SSF55486">
    <property type="entry name" value="Metalloproteases ('zincins'), catalytic domain"/>
    <property type="match status" value="1"/>
</dbReference>
<evidence type="ECO:0000259" key="13">
    <source>
        <dbReference type="Pfam" id="PF02868"/>
    </source>
</evidence>
<dbReference type="InterPro" id="IPR011096">
    <property type="entry name" value="FTP_domain"/>
</dbReference>
<dbReference type="InterPro" id="IPR026444">
    <property type="entry name" value="Secre_tail"/>
</dbReference>
<evidence type="ECO:0000256" key="7">
    <source>
        <dbReference type="ARBA" id="ARBA00022833"/>
    </source>
</evidence>
<evidence type="ECO:0000256" key="10">
    <source>
        <dbReference type="SAM" id="MobiDB-lite"/>
    </source>
</evidence>
<dbReference type="Pfam" id="PF01447">
    <property type="entry name" value="Peptidase_M4"/>
    <property type="match status" value="1"/>
</dbReference>
<name>A0ABT0HK82_9BACT</name>
<dbReference type="PRINTS" id="PR00730">
    <property type="entry name" value="THERMOLYSIN"/>
</dbReference>
<feature type="domain" description="Secretion system C-terminal sorting" evidence="16">
    <location>
        <begin position="1022"/>
        <end position="1094"/>
    </location>
</feature>
<dbReference type="PANTHER" id="PTHR33794:SF1">
    <property type="entry name" value="BACILLOLYSIN"/>
    <property type="match status" value="1"/>
</dbReference>
<dbReference type="Gene3D" id="1.10.390.10">
    <property type="entry name" value="Neutral Protease Domain 2"/>
    <property type="match status" value="1"/>
</dbReference>
<keyword evidence="3" id="KW-0645">Protease</keyword>
<dbReference type="InterPro" id="IPR050728">
    <property type="entry name" value="Zinc_Metalloprotease_M4"/>
</dbReference>
<reference evidence="17 18" key="1">
    <citation type="submission" date="2022-04" db="EMBL/GenBank/DDBJ databases">
        <title>Spirosoma sp. strain RP8 genome sequencing and assembly.</title>
        <authorList>
            <person name="Jung Y."/>
        </authorList>
    </citation>
    <scope>NUCLEOTIDE SEQUENCE [LARGE SCALE GENOMIC DNA]</scope>
    <source>
        <strain evidence="17 18">RP8</strain>
    </source>
</reference>
<evidence type="ECO:0000256" key="3">
    <source>
        <dbReference type="ARBA" id="ARBA00022670"/>
    </source>
</evidence>
<evidence type="ECO:0000256" key="11">
    <source>
        <dbReference type="SAM" id="SignalP"/>
    </source>
</evidence>
<protein>
    <submittedName>
        <fullName evidence="17">M4 family metallopeptidase</fullName>
    </submittedName>
</protein>
<organism evidence="17 18">
    <name type="scientific">Spirosoma liriopis</name>
    <dbReference type="NCBI Taxonomy" id="2937440"/>
    <lineage>
        <taxon>Bacteria</taxon>
        <taxon>Pseudomonadati</taxon>
        <taxon>Bacteroidota</taxon>
        <taxon>Cytophagia</taxon>
        <taxon>Cytophagales</taxon>
        <taxon>Cytophagaceae</taxon>
        <taxon>Spirosoma</taxon>
    </lineage>
</organism>
<dbReference type="Pfam" id="PF02868">
    <property type="entry name" value="Peptidase_M4_C"/>
    <property type="match status" value="1"/>
</dbReference>
<keyword evidence="4" id="KW-0479">Metal-binding</keyword>
<feature type="domain" description="FTP" evidence="15">
    <location>
        <begin position="134"/>
        <end position="182"/>
    </location>
</feature>
<dbReference type="RefSeq" id="WP_248476989.1">
    <property type="nucleotide sequence ID" value="NZ_JALPRF010000002.1"/>
</dbReference>
<evidence type="ECO:0000256" key="5">
    <source>
        <dbReference type="ARBA" id="ARBA00022729"/>
    </source>
</evidence>
<feature type="signal peptide" evidence="11">
    <location>
        <begin position="1"/>
        <end position="18"/>
    </location>
</feature>
<dbReference type="Gene3D" id="3.10.170.10">
    <property type="match status" value="1"/>
</dbReference>
<dbReference type="InterPro" id="IPR015943">
    <property type="entry name" value="WD40/YVTN_repeat-like_dom_sf"/>
</dbReference>
<dbReference type="InterPro" id="IPR023612">
    <property type="entry name" value="Peptidase_M4"/>
</dbReference>
<dbReference type="EMBL" id="JALPRF010000002">
    <property type="protein sequence ID" value="MCK8492385.1"/>
    <property type="molecule type" value="Genomic_DNA"/>
</dbReference>
<dbReference type="PANTHER" id="PTHR33794">
    <property type="entry name" value="BACILLOLYSIN"/>
    <property type="match status" value="1"/>
</dbReference>
<feature type="domain" description="Peptidase M4" evidence="12">
    <location>
        <begin position="284"/>
        <end position="444"/>
    </location>
</feature>
<dbReference type="Gene3D" id="3.10.450.40">
    <property type="match status" value="1"/>
</dbReference>
<dbReference type="Pfam" id="PF03413">
    <property type="entry name" value="PepSY"/>
    <property type="match status" value="1"/>
</dbReference>
<feature type="chain" id="PRO_5046545998" evidence="11">
    <location>
        <begin position="19"/>
        <end position="1096"/>
    </location>
</feature>
<evidence type="ECO:0000256" key="8">
    <source>
        <dbReference type="ARBA" id="ARBA00023049"/>
    </source>
</evidence>
<comment type="caution">
    <text evidence="17">The sequence shown here is derived from an EMBL/GenBank/DDBJ whole genome shotgun (WGS) entry which is preliminary data.</text>
</comment>
<keyword evidence="7" id="KW-0862">Zinc</keyword>